<dbReference type="PANTHER" id="PTHR16166:SF93">
    <property type="entry name" value="INTERMEMBRANE LIPID TRANSFER PROTEIN VPS13"/>
    <property type="match status" value="1"/>
</dbReference>
<dbReference type="InterPro" id="IPR026854">
    <property type="entry name" value="VPS13_N"/>
</dbReference>
<comment type="similarity">
    <text evidence="1">Belongs to the VPS13 family.</text>
</comment>
<evidence type="ECO:0000313" key="7">
    <source>
        <dbReference type="EMBL" id="OMJ87677.1"/>
    </source>
</evidence>
<reference evidence="7 8" key="1">
    <citation type="submission" date="2016-11" db="EMBL/GenBank/DDBJ databases">
        <title>The macronuclear genome of Stentor coeruleus: a giant cell with tiny introns.</title>
        <authorList>
            <person name="Slabodnick M."/>
            <person name="Ruby J.G."/>
            <person name="Reiff S.B."/>
            <person name="Swart E.C."/>
            <person name="Gosai S."/>
            <person name="Prabakaran S."/>
            <person name="Witkowska E."/>
            <person name="Larue G.E."/>
            <person name="Fisher S."/>
            <person name="Freeman R.M."/>
            <person name="Gunawardena J."/>
            <person name="Chu W."/>
            <person name="Stover N.A."/>
            <person name="Gregory B.D."/>
            <person name="Nowacki M."/>
            <person name="Derisi J."/>
            <person name="Roy S.W."/>
            <person name="Marshall W.F."/>
            <person name="Sood P."/>
        </authorList>
    </citation>
    <scope>NUCLEOTIDE SEQUENCE [LARGE SCALE GENOMIC DNA]</scope>
    <source>
        <strain evidence="7">WM001</strain>
    </source>
</reference>
<accession>A0A1R2CF72</accession>
<keyword evidence="8" id="KW-1185">Reference proteome</keyword>
<dbReference type="InterPro" id="IPR009543">
    <property type="entry name" value="VPS13_VAB"/>
</dbReference>
<dbReference type="Pfam" id="PF25036">
    <property type="entry name" value="VPS13_VAB"/>
    <property type="match status" value="1"/>
</dbReference>
<dbReference type="GO" id="GO:0045053">
    <property type="term" value="P:protein retention in Golgi apparatus"/>
    <property type="evidence" value="ECO:0007669"/>
    <property type="project" value="TreeGrafter"/>
</dbReference>
<evidence type="ECO:0000259" key="5">
    <source>
        <dbReference type="Pfam" id="PF12624"/>
    </source>
</evidence>
<evidence type="ECO:0000256" key="4">
    <source>
        <dbReference type="SAM" id="Coils"/>
    </source>
</evidence>
<proteinExistence type="inferred from homology"/>
<dbReference type="PANTHER" id="PTHR16166">
    <property type="entry name" value="VACUOLAR PROTEIN SORTING-ASSOCIATED PROTEIN VPS13"/>
    <property type="match status" value="1"/>
</dbReference>
<dbReference type="Proteomes" id="UP000187209">
    <property type="component" value="Unassembled WGS sequence"/>
</dbReference>
<feature type="domain" description="Vacuolar protein sorting-associated protein 13 VPS13 adaptor binding" evidence="6">
    <location>
        <begin position="1603"/>
        <end position="1884"/>
    </location>
</feature>
<protein>
    <submittedName>
        <fullName evidence="7">Uncharacterized protein</fullName>
    </submittedName>
</protein>
<evidence type="ECO:0000256" key="3">
    <source>
        <dbReference type="ARBA" id="ARBA00023055"/>
    </source>
</evidence>
<dbReference type="GO" id="GO:0006623">
    <property type="term" value="P:protein targeting to vacuole"/>
    <property type="evidence" value="ECO:0007669"/>
    <property type="project" value="TreeGrafter"/>
</dbReference>
<dbReference type="GO" id="GO:0006869">
    <property type="term" value="P:lipid transport"/>
    <property type="evidence" value="ECO:0007669"/>
    <property type="project" value="UniProtKB-KW"/>
</dbReference>
<dbReference type="Pfam" id="PF12624">
    <property type="entry name" value="VPS13_N"/>
    <property type="match status" value="1"/>
</dbReference>
<dbReference type="OrthoDB" id="286316at2759"/>
<gene>
    <name evidence="7" type="ORF">SteCoe_10520</name>
</gene>
<organism evidence="7 8">
    <name type="scientific">Stentor coeruleus</name>
    <dbReference type="NCBI Taxonomy" id="5963"/>
    <lineage>
        <taxon>Eukaryota</taxon>
        <taxon>Sar</taxon>
        <taxon>Alveolata</taxon>
        <taxon>Ciliophora</taxon>
        <taxon>Postciliodesmatophora</taxon>
        <taxon>Heterotrichea</taxon>
        <taxon>Heterotrichida</taxon>
        <taxon>Stentoridae</taxon>
        <taxon>Stentor</taxon>
    </lineage>
</organism>
<comment type="caution">
    <text evidence="7">The sequence shown here is derived from an EMBL/GenBank/DDBJ whole genome shotgun (WGS) entry which is preliminary data.</text>
</comment>
<evidence type="ECO:0000313" key="8">
    <source>
        <dbReference type="Proteomes" id="UP000187209"/>
    </source>
</evidence>
<evidence type="ECO:0000256" key="1">
    <source>
        <dbReference type="ARBA" id="ARBA00006545"/>
    </source>
</evidence>
<sequence length="2652" mass="302712">MNTAVANVLNRVLGDWVKDLNADQLSLSVFKGEVCLEHLHLKENILHVLGLPFDLRHGSIGRIKVSIPWTSLLSSSLSIEISDVYAYLTPKSPSSWSEKFELAALETAKESAIKQFEAFTDNEIKESGSSGYLISQATTIVNNVQVKINNIYIRYEDTISSSDAFAVGLSLKSLSIQTCNNNWAPEYVSNCDICYKLIKIEGFQMFCDYNVKIIKFQDYFKGPLDKEFPHLAQQDIKEEILHNYILKPFSFDLKVTFATKPSYDIPLADISFISNALFFEVHSGQIKLMFKFAEFMKMYNNFKTGVLRNLAEHDFINEEEAMRYKEEYQYWKNCTTGDEEKKASEIELKKMHERINLECIIRVRDETNKELRHRKTVDLKLQEIEAIKNESPGLVSRFSGVFRRESVEETNKREQEKQRRIEIANEELKLIMKNAPNTQNTPINNPVLMLDWQKYRFFFSIIRGGINLCHGPPLITSRFEKFAIDGFMTEKNLKTRVQISAFYIREHTGNDSVYPYLFKSEEFCFDYNQCPMDIKITSGDAFLCVKYAEVMKVVKIFTDAASATVDVSEYVHQAGFKINNYIADGENYFTGVITQGASSSSLTLDIQMNAPKIVIPSDSTSKSPYLLINLGKLACTTSSIGNYEIYNIKLSELESYAVWKWEDIGKVQNSNKDYFINPVEIALILKKATKNDYIIPGFDIDLNMSAVDISINEKIIELFIKISNQFKIEKSPVKAKAVKNTKTPEKLFALKPLSPSQQGSLLLPRSPSVIASTPSAKLSNEKFDFDKPKIKEKRGSIRALEEVDQIVPIKAKIKFCRLRIDVNEGDRPLAQVKVMETGFLIDLDCKGNIRGKVSVLIFEVSDMREFAPFKKVLGSPNDEEMKDESDYQLFLDIDIKPKEHLSDLAIIMNDFRFTASKDFASALMTFYSTHSGKFRSPSPKMFKSIPLPKYFIRYTSNSRYTLNLKSLEIWLPTSESNLKVAQFNMTLTLTYRSSIDISYTYSDQNLELSRKYYKCEEDAYLTISHFGGYLLRFKKGNIGCKNKNLISPCRLSVEYYFNKSAGNICADMNVYVRIESICMLIGFKDLEFFRTLGDNWTSLPKMTQEKIPDAKGQEDITKINVNVDGDAVQITLIDDAGKNSVSMLHMQISNMLVMMKQDSFSMSVRSEIIMFIDYFNKMTGAWEPALEDWKFIAKYSISYEHNHSQIILKSNNIFNCNLTQNLIENLAIISTKISNPKHHQESEDQGNEATQHGGLVYEIQNQIGLELTAWIRIAQNTEKWYVNDDPKSFTQGYVNRLHALSRKKAKSSSALNNIQAPTKLAFYFREKKKDGEENDTFDMNSLQNNEVANEVIIEIVGFHMFKIQTEKCSFPCLVENYVQGGKRIICFKPGVIISNNSQVEVLLTRTEKKLMIFPLTYQSLPLDWILDLNNIIIEGKKSPISNEKLSKTNTLSSNLNEKPFLTEQSELIISNNPISCTSIFYKLNSDTNLQVIELNPPFFIRNLLHSIIEIYDSDNWNIETISPGEEKIVNIKPEVKYYMKLILLEGLDNGGNKVMLTEPMFLFNKKPSKCRIQGHIKSSIIISSEEKIFESHKNLATYAESPKKSSGSSWVIKIYSEYVIVNKTQYDLVLSGLEIPINENCYYSSSNNKAQLKMKAFNSKYSDKFALDTIGVSGVVKISQVQNATPKYFLFGVNISQAPKPLILSKIVTFVPRFMIWNYLDIPLCIKQYGIERAKEVNVKENSSKEFSLQYHFDDYSVSRGIVVADALHLNEIRDNTWSAPFDLEVIEDLQIKFFSKETQAEKKQNVFKKGFYVPTTINPNRYIRVFIYSQDEATIHIAFLDPKDPDFKIINELDEPIYVKQKKAKTEPYQINKESSMYWVWENNLLKDKMIEVTVGKNTVYMSLEKVKEDKPVKFKNYEALLTVKGVTRELIVRHFTKKDSKILEEQKSSKEPSIAMLIPTIENEESVEILNSSKFAKTNIFSPSKPSILKKSSLSLESPLKSVKPENASNAFNLFKVEEKITSSDIRILLSEIGISTNDESNNELFYINFKNLKIRHLTKALTDSSNRKVTTQSSVRLEHLQIDYMGSNDKLIPVIVYPVRHENEVAETSKDKILTTIETTMFDTTDVYFQDDEGYKFFSLELSREFSSRLKRDGTVLASMDKFDNIEILLREVQFRINEETIHNLLKVKNFFAAFSNHQNVQEVNMSHSVFSGELPKIPFEPFTFQRKAYFNKVIIHAMKLFLTFKKSGSDLHAENDYDVEFPLIGFIKKLGGEFVNVSESPMSFTKVFIEHAFQTLDSFTWILIKKYMQQGIRQFYKIFGSIDILGNPLGLIDNLGTGVYEFISAPAKGLVSSTSGSFVKGLSTGVKSLISGVVGGSFGSISKISGSLYNVLRTATGEKVIYQEISTDNIGKNMVIGFKDSLMDVANGVGGIVIKPYKGAKAEGTKGFFKGFLTGTFSLISSPFKLVLKVSNVISTTIASTSILITKGKIQKYGRTRFPRQLGIRNILEQYNKELAEAQALLKTFITDQKYKDEKLVFYAQTKLDKDDKILEDKNVILMITSTKLWVVIDGELAEHVKIDSILFLEFHCVKKIYFLGVASEKKNFSVPSKEYCKLNFVYNVILCLNDKLPNKKYHSFACPDYVSKTAL</sequence>
<dbReference type="EMBL" id="MPUH01000170">
    <property type="protein sequence ID" value="OMJ87677.1"/>
    <property type="molecule type" value="Genomic_DNA"/>
</dbReference>
<keyword evidence="4" id="KW-0175">Coiled coil</keyword>
<evidence type="ECO:0000256" key="2">
    <source>
        <dbReference type="ARBA" id="ARBA00022448"/>
    </source>
</evidence>
<feature type="coiled-coil region" evidence="4">
    <location>
        <begin position="407"/>
        <end position="434"/>
    </location>
</feature>
<feature type="domain" description="Chorein N-terminal" evidence="5">
    <location>
        <begin position="5"/>
        <end position="300"/>
    </location>
</feature>
<evidence type="ECO:0000259" key="6">
    <source>
        <dbReference type="Pfam" id="PF25036"/>
    </source>
</evidence>
<keyword evidence="2" id="KW-0813">Transport</keyword>
<name>A0A1R2CF72_9CILI</name>
<dbReference type="InterPro" id="IPR026847">
    <property type="entry name" value="VPS13"/>
</dbReference>
<keyword evidence="3" id="KW-0445">Lipid transport</keyword>